<proteinExistence type="predicted"/>
<keyword evidence="5" id="KW-0998">Cell outer membrane</keyword>
<feature type="chain" id="PRO_5019320123" description="Lipoprotein" evidence="8">
    <location>
        <begin position="25"/>
        <end position="57"/>
    </location>
</feature>
<dbReference type="OrthoDB" id="6371029at2"/>
<comment type="caution">
    <text evidence="9">The sequence shown here is derived from an EMBL/GenBank/DDBJ whole genome shotgun (WGS) entry which is preliminary data.</text>
</comment>
<organism evidence="9 10">
    <name type="scientific">Idiomarina seosinensis</name>
    <dbReference type="NCBI Taxonomy" id="281739"/>
    <lineage>
        <taxon>Bacteria</taxon>
        <taxon>Pseudomonadati</taxon>
        <taxon>Pseudomonadota</taxon>
        <taxon>Gammaproteobacteria</taxon>
        <taxon>Alteromonadales</taxon>
        <taxon>Idiomarinaceae</taxon>
        <taxon>Idiomarina</taxon>
    </lineage>
</organism>
<evidence type="ECO:0000256" key="3">
    <source>
        <dbReference type="ARBA" id="ARBA00023136"/>
    </source>
</evidence>
<evidence type="ECO:0000256" key="4">
    <source>
        <dbReference type="ARBA" id="ARBA00023139"/>
    </source>
</evidence>
<dbReference type="InterPro" id="IPR032831">
    <property type="entry name" value="LptM_cons"/>
</dbReference>
<evidence type="ECO:0000313" key="10">
    <source>
        <dbReference type="Proteomes" id="UP000287908"/>
    </source>
</evidence>
<comment type="subcellular location">
    <subcellularLocation>
        <location evidence="1">Cell outer membrane</location>
        <topology evidence="1">Lipid-anchor</topology>
    </subcellularLocation>
</comment>
<dbReference type="PROSITE" id="PS51257">
    <property type="entry name" value="PROKAR_LIPOPROTEIN"/>
    <property type="match status" value="1"/>
</dbReference>
<evidence type="ECO:0000256" key="8">
    <source>
        <dbReference type="SAM" id="SignalP"/>
    </source>
</evidence>
<evidence type="ECO:0000256" key="1">
    <source>
        <dbReference type="ARBA" id="ARBA00004459"/>
    </source>
</evidence>
<feature type="compositionally biased region" description="Polar residues" evidence="7">
    <location>
        <begin position="41"/>
        <end position="57"/>
    </location>
</feature>
<feature type="region of interest" description="Disordered" evidence="7">
    <location>
        <begin position="30"/>
        <end position="57"/>
    </location>
</feature>
<evidence type="ECO:0008006" key="11">
    <source>
        <dbReference type="Google" id="ProtNLM"/>
    </source>
</evidence>
<accession>A0A432Z789</accession>
<dbReference type="Pfam" id="PF13627">
    <property type="entry name" value="LptM_cons"/>
    <property type="match status" value="1"/>
</dbReference>
<reference evidence="9 10" key="1">
    <citation type="journal article" date="2011" name="Front. Microbiol.">
        <title>Genomic signatures of strain selection and enhancement in Bacillus atrophaeus var. globigii, a historical biowarfare simulant.</title>
        <authorList>
            <person name="Gibbons H.S."/>
            <person name="Broomall S.M."/>
            <person name="McNew L.A."/>
            <person name="Daligault H."/>
            <person name="Chapman C."/>
            <person name="Bruce D."/>
            <person name="Karavis M."/>
            <person name="Krepps M."/>
            <person name="McGregor P.A."/>
            <person name="Hong C."/>
            <person name="Park K.H."/>
            <person name="Akmal A."/>
            <person name="Feldman A."/>
            <person name="Lin J.S."/>
            <person name="Chang W.E."/>
            <person name="Higgs B.W."/>
            <person name="Demirev P."/>
            <person name="Lindquist J."/>
            <person name="Liem A."/>
            <person name="Fochler E."/>
            <person name="Read T.D."/>
            <person name="Tapia R."/>
            <person name="Johnson S."/>
            <person name="Bishop-Lilly K.A."/>
            <person name="Detter C."/>
            <person name="Han C."/>
            <person name="Sozhamannan S."/>
            <person name="Rosenzweig C.N."/>
            <person name="Skowronski E.W."/>
        </authorList>
    </citation>
    <scope>NUCLEOTIDE SEQUENCE [LARGE SCALE GENOMIC DNA]</scope>
    <source>
        <strain evidence="9 10">CL-SP19</strain>
    </source>
</reference>
<name>A0A432Z789_9GAMM</name>
<dbReference type="AlphaFoldDB" id="A0A432Z789"/>
<dbReference type="Proteomes" id="UP000287908">
    <property type="component" value="Unassembled WGS sequence"/>
</dbReference>
<keyword evidence="4" id="KW-0564">Palmitate</keyword>
<evidence type="ECO:0000256" key="2">
    <source>
        <dbReference type="ARBA" id="ARBA00022729"/>
    </source>
</evidence>
<evidence type="ECO:0000256" key="5">
    <source>
        <dbReference type="ARBA" id="ARBA00023237"/>
    </source>
</evidence>
<evidence type="ECO:0000256" key="7">
    <source>
        <dbReference type="SAM" id="MobiDB-lite"/>
    </source>
</evidence>
<dbReference type="RefSeq" id="WP_126785353.1">
    <property type="nucleotide sequence ID" value="NZ_PIQF01000004.1"/>
</dbReference>
<sequence>MFKQIVIKPIKLSLMLSVIIFGLAACGQKGPLQPEPMPEQNEPSETGTSPTEKNGAV</sequence>
<keyword evidence="2 8" id="KW-0732">Signal</keyword>
<evidence type="ECO:0000256" key="6">
    <source>
        <dbReference type="ARBA" id="ARBA00023288"/>
    </source>
</evidence>
<evidence type="ECO:0000313" key="9">
    <source>
        <dbReference type="EMBL" id="RUO73778.1"/>
    </source>
</evidence>
<dbReference type="NCBIfam" id="NF047847">
    <property type="entry name" value="SS_mature_LptM"/>
    <property type="match status" value="1"/>
</dbReference>
<gene>
    <name evidence="9" type="ORF">CWI81_11000</name>
</gene>
<protein>
    <recommendedName>
        <fullName evidence="11">Lipoprotein</fullName>
    </recommendedName>
</protein>
<keyword evidence="6" id="KW-0449">Lipoprotein</keyword>
<dbReference type="EMBL" id="PIQF01000004">
    <property type="protein sequence ID" value="RUO73778.1"/>
    <property type="molecule type" value="Genomic_DNA"/>
</dbReference>
<feature type="signal peptide" evidence="8">
    <location>
        <begin position="1"/>
        <end position="24"/>
    </location>
</feature>
<dbReference type="GO" id="GO:0009279">
    <property type="term" value="C:cell outer membrane"/>
    <property type="evidence" value="ECO:0007669"/>
    <property type="project" value="UniProtKB-SubCell"/>
</dbReference>
<keyword evidence="3" id="KW-0472">Membrane</keyword>
<keyword evidence="10" id="KW-1185">Reference proteome</keyword>